<proteinExistence type="predicted"/>
<name>A0A9X1SFW8_9BACT</name>
<organism evidence="1 2">
    <name type="scientific">Blastopirellula sediminis</name>
    <dbReference type="NCBI Taxonomy" id="2894196"/>
    <lineage>
        <taxon>Bacteria</taxon>
        <taxon>Pseudomonadati</taxon>
        <taxon>Planctomycetota</taxon>
        <taxon>Planctomycetia</taxon>
        <taxon>Pirellulales</taxon>
        <taxon>Pirellulaceae</taxon>
        <taxon>Blastopirellula</taxon>
    </lineage>
</organism>
<dbReference type="Proteomes" id="UP001139103">
    <property type="component" value="Unassembled WGS sequence"/>
</dbReference>
<protein>
    <submittedName>
        <fullName evidence="1">Uncharacterized protein</fullName>
    </submittedName>
</protein>
<dbReference type="AlphaFoldDB" id="A0A9X1SFW8"/>
<dbReference type="RefSeq" id="WP_230217391.1">
    <property type="nucleotide sequence ID" value="NZ_JAJKFT010000004.1"/>
</dbReference>
<reference evidence="1" key="1">
    <citation type="submission" date="2021-11" db="EMBL/GenBank/DDBJ databases">
        <title>Genome sequence.</title>
        <authorList>
            <person name="Sun Q."/>
        </authorList>
    </citation>
    <scope>NUCLEOTIDE SEQUENCE</scope>
    <source>
        <strain evidence="1">JC732</strain>
    </source>
</reference>
<comment type="caution">
    <text evidence="1">The sequence shown here is derived from an EMBL/GenBank/DDBJ whole genome shotgun (WGS) entry which is preliminary data.</text>
</comment>
<evidence type="ECO:0000313" key="2">
    <source>
        <dbReference type="Proteomes" id="UP001139103"/>
    </source>
</evidence>
<keyword evidence="2" id="KW-1185">Reference proteome</keyword>
<accession>A0A9X1SFW8</accession>
<evidence type="ECO:0000313" key="1">
    <source>
        <dbReference type="EMBL" id="MCC9628272.1"/>
    </source>
</evidence>
<dbReference type="EMBL" id="JAJKFT010000004">
    <property type="protein sequence ID" value="MCC9628272.1"/>
    <property type="molecule type" value="Genomic_DNA"/>
</dbReference>
<sequence>MSDLLNPETSLIGRSIQRLVDKYVARRLRRFQIWESDWGRTAGWILEYDGAPIALLSDPIWEDMFWYSYEMEFRQNDYVTEAEFYSDDFWNVRVFEGYRWRNCYFDGYDGSPFSGKPPTVPGMRIFMRALYLSNLPRRTPFDKWILWWRKRNGQTWTPPVPAFPRE</sequence>
<gene>
    <name evidence="1" type="ORF">LOC68_07685</name>
</gene>